<evidence type="ECO:0000256" key="2">
    <source>
        <dbReference type="ARBA" id="ARBA00022832"/>
    </source>
</evidence>
<evidence type="ECO:0000313" key="7">
    <source>
        <dbReference type="Proteomes" id="UP000314986"/>
    </source>
</evidence>
<dbReference type="PROSITE" id="PS00455">
    <property type="entry name" value="AMP_BINDING"/>
    <property type="match status" value="1"/>
</dbReference>
<dbReference type="OMA" id="FNRPGPN"/>
<dbReference type="CDD" id="cd05933">
    <property type="entry name" value="ACSBG_like"/>
    <property type="match status" value="1"/>
</dbReference>
<accession>A0A4W3IGX2</accession>
<evidence type="ECO:0000259" key="5">
    <source>
        <dbReference type="Pfam" id="PF00501"/>
    </source>
</evidence>
<dbReference type="PANTHER" id="PTHR43272:SF32">
    <property type="entry name" value="AMP-DEPENDENT SYNTHETASE_LIGASE DOMAIN-CONTAINING PROTEIN"/>
    <property type="match status" value="1"/>
</dbReference>
<keyword evidence="3" id="KW-0443">Lipid metabolism</keyword>
<protein>
    <recommendedName>
        <fullName evidence="4">long-chain-fatty-acid--CoA ligase</fullName>
        <ecNumber evidence="4">6.2.1.3</ecNumber>
    </recommendedName>
</protein>
<dbReference type="STRING" id="7868.ENSCMIP00000028152"/>
<dbReference type="SUPFAM" id="SSF56801">
    <property type="entry name" value="Acetyl-CoA synthetase-like"/>
    <property type="match status" value="1"/>
</dbReference>
<name>A0A4W3IGX2_CALMI</name>
<dbReference type="PANTHER" id="PTHR43272">
    <property type="entry name" value="LONG-CHAIN-FATTY-ACID--COA LIGASE"/>
    <property type="match status" value="1"/>
</dbReference>
<organism evidence="6 7">
    <name type="scientific">Callorhinchus milii</name>
    <name type="common">Ghost shark</name>
    <dbReference type="NCBI Taxonomy" id="7868"/>
    <lineage>
        <taxon>Eukaryota</taxon>
        <taxon>Metazoa</taxon>
        <taxon>Chordata</taxon>
        <taxon>Craniata</taxon>
        <taxon>Vertebrata</taxon>
        <taxon>Chondrichthyes</taxon>
        <taxon>Holocephali</taxon>
        <taxon>Chimaeriformes</taxon>
        <taxon>Callorhinchidae</taxon>
        <taxon>Callorhinchus</taxon>
    </lineage>
</organism>
<keyword evidence="2" id="KW-0276">Fatty acid metabolism</keyword>
<evidence type="ECO:0000256" key="4">
    <source>
        <dbReference type="ARBA" id="ARBA00026121"/>
    </source>
</evidence>
<sequence length="654" mass="72924">PSLLHIDASNNLWTSDIRQTVKIRMEKFGPGSEAPITIHQMFKHSMEKYQKHIALAYKHEENWHKISYREFYNESRRAAKSFLYLGLELYHGVGIIGFNSPEWFFANMGAILGGGVSVGIYTTNSPEACQYVAFDCKANILVVENHKQLEKILKIQNKLPHLKAIVQYKGHLKEILPNVYTWRQFMELGAKVSDKKLDDIIEKQNANQCCLIIYTSGTTGNPKGVMLSHDNITWTSYCAGKMVGADILGEHERIVSYLPLSHIAAQMFDLWIPIRYGGTTFFADADALKGSLVITLREVQPTSFLGVPRVWEKLQEKLREAGLKSSALKRKIAAWAKRLGLRASENIMAGNDVMPCGYSLANSLVFKKVRKALGLNHCGKCFTGAAPITKETLEFFLSLHIPIYELYGMSETSGPHTISYAGAFRTTSCGKQLLGCKVMLHKPDENANGEVCLWGRNIFMGYLNMAKQTEADVDKDGWLHSGDLGQLDQDGFLYITGRIKELIITAGGENIPPIPIEDAIKKEIPIISNAMLIGDKKKFLSVLLSLKCMVNEQTGAPLDALSPEAIAFCKQLGSHATKVSQIVNNKNSTIYKAIEQGIDRVNKKATSNAQKIHKFFIVLTDFSITGGELGPTMKTKRPVVHQLYKNQIDALYIS</sequence>
<keyword evidence="1" id="KW-0436">Ligase</keyword>
<dbReference type="Ensembl" id="ENSCMIT00000028598.1">
    <property type="protein sequence ID" value="ENSCMIP00000028152.1"/>
    <property type="gene ID" value="ENSCMIG00000012238.1"/>
</dbReference>
<reference evidence="6" key="4">
    <citation type="submission" date="2025-08" db="UniProtKB">
        <authorList>
            <consortium name="Ensembl"/>
        </authorList>
    </citation>
    <scope>IDENTIFICATION</scope>
</reference>
<reference evidence="7" key="1">
    <citation type="journal article" date="2006" name="Science">
        <title>Ancient noncoding elements conserved in the human genome.</title>
        <authorList>
            <person name="Venkatesh B."/>
            <person name="Kirkness E.F."/>
            <person name="Loh Y.H."/>
            <person name="Halpern A.L."/>
            <person name="Lee A.P."/>
            <person name="Johnson J."/>
            <person name="Dandona N."/>
            <person name="Viswanathan L.D."/>
            <person name="Tay A."/>
            <person name="Venter J.C."/>
            <person name="Strausberg R.L."/>
            <person name="Brenner S."/>
        </authorList>
    </citation>
    <scope>NUCLEOTIDE SEQUENCE [LARGE SCALE GENOMIC DNA]</scope>
</reference>
<dbReference type="GO" id="GO:0016020">
    <property type="term" value="C:membrane"/>
    <property type="evidence" value="ECO:0007669"/>
    <property type="project" value="TreeGrafter"/>
</dbReference>
<evidence type="ECO:0000256" key="1">
    <source>
        <dbReference type="ARBA" id="ARBA00022598"/>
    </source>
</evidence>
<dbReference type="Pfam" id="PF00501">
    <property type="entry name" value="AMP-binding"/>
    <property type="match status" value="1"/>
</dbReference>
<evidence type="ECO:0000313" key="6">
    <source>
        <dbReference type="Ensembl" id="ENSCMIP00000028152.1"/>
    </source>
</evidence>
<dbReference type="InterPro" id="IPR000873">
    <property type="entry name" value="AMP-dep_synth/lig_dom"/>
</dbReference>
<dbReference type="AlphaFoldDB" id="A0A4W3IGX2"/>
<dbReference type="Gene3D" id="3.40.50.12780">
    <property type="entry name" value="N-terminal domain of ligase-like"/>
    <property type="match status" value="2"/>
</dbReference>
<feature type="domain" description="AMP-dependent synthetase/ligase" evidence="5">
    <location>
        <begin position="42"/>
        <end position="463"/>
    </location>
</feature>
<dbReference type="GO" id="GO:0005783">
    <property type="term" value="C:endoplasmic reticulum"/>
    <property type="evidence" value="ECO:0007669"/>
    <property type="project" value="TreeGrafter"/>
</dbReference>
<proteinExistence type="predicted"/>
<dbReference type="InterPro" id="IPR020845">
    <property type="entry name" value="AMP-binding_CS"/>
</dbReference>
<keyword evidence="7" id="KW-1185">Reference proteome</keyword>
<dbReference type="GeneTree" id="ENSGT00940000155332"/>
<gene>
    <name evidence="6" type="primary">LOC103181008</name>
</gene>
<dbReference type="EC" id="6.2.1.3" evidence="4"/>
<dbReference type="GO" id="GO:0004467">
    <property type="term" value="F:long-chain fatty acid-CoA ligase activity"/>
    <property type="evidence" value="ECO:0007669"/>
    <property type="project" value="UniProtKB-EC"/>
</dbReference>
<reference evidence="7" key="3">
    <citation type="journal article" date="2014" name="Nature">
        <title>Elephant shark genome provides unique insights into gnathostome evolution.</title>
        <authorList>
            <consortium name="International Elephant Shark Genome Sequencing Consortium"/>
            <person name="Venkatesh B."/>
            <person name="Lee A.P."/>
            <person name="Ravi V."/>
            <person name="Maurya A.K."/>
            <person name="Lian M.M."/>
            <person name="Swann J.B."/>
            <person name="Ohta Y."/>
            <person name="Flajnik M.F."/>
            <person name="Sutoh Y."/>
            <person name="Kasahara M."/>
            <person name="Hoon S."/>
            <person name="Gangu V."/>
            <person name="Roy S.W."/>
            <person name="Irimia M."/>
            <person name="Korzh V."/>
            <person name="Kondrychyn I."/>
            <person name="Lim Z.W."/>
            <person name="Tay B.H."/>
            <person name="Tohari S."/>
            <person name="Kong K.W."/>
            <person name="Ho S."/>
            <person name="Lorente-Galdos B."/>
            <person name="Quilez J."/>
            <person name="Marques-Bonet T."/>
            <person name="Raney B.J."/>
            <person name="Ingham P.W."/>
            <person name="Tay A."/>
            <person name="Hillier L.W."/>
            <person name="Minx P."/>
            <person name="Boehm T."/>
            <person name="Wilson R.K."/>
            <person name="Brenner S."/>
            <person name="Warren W.C."/>
        </authorList>
    </citation>
    <scope>NUCLEOTIDE SEQUENCE [LARGE SCALE GENOMIC DNA]</scope>
</reference>
<dbReference type="Pfam" id="PF23562">
    <property type="entry name" value="AMP-binding_C_3"/>
    <property type="match status" value="1"/>
</dbReference>
<dbReference type="Proteomes" id="UP000314986">
    <property type="component" value="Unassembled WGS sequence"/>
</dbReference>
<reference evidence="6" key="5">
    <citation type="submission" date="2025-09" db="UniProtKB">
        <authorList>
            <consortium name="Ensembl"/>
        </authorList>
    </citation>
    <scope>IDENTIFICATION</scope>
</reference>
<dbReference type="InterPro" id="IPR042099">
    <property type="entry name" value="ANL_N_sf"/>
</dbReference>
<dbReference type="InParanoid" id="A0A4W3IGX2"/>
<reference evidence="7" key="2">
    <citation type="journal article" date="2007" name="PLoS Biol.">
        <title>Survey sequencing and comparative analysis of the elephant shark (Callorhinchus milii) genome.</title>
        <authorList>
            <person name="Venkatesh B."/>
            <person name="Kirkness E.F."/>
            <person name="Loh Y.H."/>
            <person name="Halpern A.L."/>
            <person name="Lee A.P."/>
            <person name="Johnson J."/>
            <person name="Dandona N."/>
            <person name="Viswanathan L.D."/>
            <person name="Tay A."/>
            <person name="Venter J.C."/>
            <person name="Strausberg R.L."/>
            <person name="Brenner S."/>
        </authorList>
    </citation>
    <scope>NUCLEOTIDE SEQUENCE [LARGE SCALE GENOMIC DNA]</scope>
</reference>
<evidence type="ECO:0000256" key="3">
    <source>
        <dbReference type="ARBA" id="ARBA00023098"/>
    </source>
</evidence>